<proteinExistence type="predicted"/>
<gene>
    <name evidence="1" type="ORF">PPROV_000393100</name>
</gene>
<comment type="caution">
    <text evidence="1">The sequence shown here is derived from an EMBL/GenBank/DDBJ whole genome shotgun (WGS) entry which is preliminary data.</text>
</comment>
<sequence>MSVSSAQLAVMLAYADSLCTNTFQGKCTWLAAAARAAIAENEDGQPRLWASSKRVTFDVDASTRVTCVAPQRGGPGLGLRVWSSAYVLCALLVDPSAIERGAEVGTTPTQQHASVVDYANWLLGERQVDVLELGCGVALPALVIAASGRARRVCMTDSTRATVLQASENARELVRTTSKAKGAEAFARLMRGEYVLGNQCELAVKIHHWATDRVMAVDSGAGAGAKAMAAGSLLDDGGGPFADRGPAIFDTIVAADVLYQSDAATTLPYVLRARLKPGGRALLVVRNSRTGDTLFPLFVNTCDRIGGLHVTIESNIALCAPPPPDVEAYAALRDAGVVDVDTTWQRFLGGFVAIRVVRDMAS</sequence>
<keyword evidence="2" id="KW-1185">Reference proteome</keyword>
<accession>A0A830HIR9</accession>
<dbReference type="Gene3D" id="3.40.50.150">
    <property type="entry name" value="Vaccinia Virus protein VP39"/>
    <property type="match status" value="1"/>
</dbReference>
<dbReference type="InterPro" id="IPR029063">
    <property type="entry name" value="SAM-dependent_MTases_sf"/>
</dbReference>
<name>A0A830HIR9_9CHLO</name>
<reference evidence="1" key="1">
    <citation type="submission" date="2020-10" db="EMBL/GenBank/DDBJ databases">
        <title>Unveiling of a novel bifunctional photoreceptor, Dualchrome1, isolated from a cosmopolitan green alga.</title>
        <authorList>
            <person name="Suzuki S."/>
            <person name="Kawachi M."/>
        </authorList>
    </citation>
    <scope>NUCLEOTIDE SEQUENCE</scope>
    <source>
        <strain evidence="1">NIES 2893</strain>
    </source>
</reference>
<evidence type="ECO:0008006" key="3">
    <source>
        <dbReference type="Google" id="ProtNLM"/>
    </source>
</evidence>
<evidence type="ECO:0000313" key="2">
    <source>
        <dbReference type="Proteomes" id="UP000660262"/>
    </source>
</evidence>
<evidence type="ECO:0000313" key="1">
    <source>
        <dbReference type="EMBL" id="GHP05179.1"/>
    </source>
</evidence>
<protein>
    <recommendedName>
        <fullName evidence="3">Calmodulin-lysine N-methyltransferase</fullName>
    </recommendedName>
</protein>
<dbReference type="Proteomes" id="UP000660262">
    <property type="component" value="Unassembled WGS sequence"/>
</dbReference>
<dbReference type="AlphaFoldDB" id="A0A830HIR9"/>
<dbReference type="EMBL" id="BNJQ01000009">
    <property type="protein sequence ID" value="GHP05179.1"/>
    <property type="molecule type" value="Genomic_DNA"/>
</dbReference>
<dbReference type="PANTHER" id="PTHR14614">
    <property type="entry name" value="HEPATOCELLULAR CARCINOMA-ASSOCIATED ANTIGEN"/>
    <property type="match status" value="1"/>
</dbReference>
<dbReference type="InterPro" id="IPR019410">
    <property type="entry name" value="Methyltransf_16"/>
</dbReference>
<organism evidence="1 2">
    <name type="scientific">Pycnococcus provasolii</name>
    <dbReference type="NCBI Taxonomy" id="41880"/>
    <lineage>
        <taxon>Eukaryota</taxon>
        <taxon>Viridiplantae</taxon>
        <taxon>Chlorophyta</taxon>
        <taxon>Pseudoscourfieldiophyceae</taxon>
        <taxon>Pseudoscourfieldiales</taxon>
        <taxon>Pycnococcaceae</taxon>
        <taxon>Pycnococcus</taxon>
    </lineage>
</organism>
<dbReference type="SUPFAM" id="SSF53335">
    <property type="entry name" value="S-adenosyl-L-methionine-dependent methyltransferases"/>
    <property type="match status" value="1"/>
</dbReference>